<protein>
    <submittedName>
        <fullName evidence="1">Uncharacterized protein</fullName>
    </submittedName>
</protein>
<gene>
    <name evidence="1" type="ORF">SAMN05216529_102153</name>
</gene>
<proteinExistence type="predicted"/>
<dbReference type="AlphaFoldDB" id="A0A316A0L3"/>
<evidence type="ECO:0000313" key="1">
    <source>
        <dbReference type="EMBL" id="SUQ12937.1"/>
    </source>
</evidence>
<evidence type="ECO:0000313" key="2">
    <source>
        <dbReference type="Proteomes" id="UP000254051"/>
    </source>
</evidence>
<name>A0A316A0L3_9FIRM</name>
<accession>A0A316A0L3</accession>
<dbReference type="RefSeq" id="WP_242992266.1">
    <property type="nucleotide sequence ID" value="NZ_QGDS01000002.1"/>
</dbReference>
<dbReference type="EMBL" id="UHJJ01000002">
    <property type="protein sequence ID" value="SUQ12937.1"/>
    <property type="molecule type" value="Genomic_DNA"/>
</dbReference>
<sequence>MLSESVLVGKLTTDFVDHPLFAVFRIMGLSEIPHIERLPYTQKMIDYINRNIATAQGFSCLGGIEEIVPCYNAMLLEAYCRLGLAESKEAQAALSWIEQYQLFERNQTTSWPHKGVCKHGGCLGKTPCYIGIGKTVRALTTYSECVKHENQNVEKLLIQGTGYMLRHKMFQRLSDGKPISSHITDIMFPQSYALSLTDLTYIIGKRRLTASEDSTELLHLLQKKQIAENQWKIDYLYSYKGYVAFESKRKTSEWVSALFSIWLSKSM</sequence>
<dbReference type="Proteomes" id="UP000254051">
    <property type="component" value="Unassembled WGS sequence"/>
</dbReference>
<keyword evidence="2" id="KW-1185">Reference proteome</keyword>
<reference evidence="2" key="1">
    <citation type="submission" date="2017-07" db="EMBL/GenBank/DDBJ databases">
        <authorList>
            <person name="Varghese N."/>
            <person name="Submissions S."/>
        </authorList>
    </citation>
    <scope>NUCLEOTIDE SEQUENCE [LARGE SCALE GENOMIC DNA]</scope>
    <source>
        <strain evidence="2">NLAE-zl-C134</strain>
    </source>
</reference>
<organism evidence="1 2">
    <name type="scientific">Faecalicatena contorta</name>
    <dbReference type="NCBI Taxonomy" id="39482"/>
    <lineage>
        <taxon>Bacteria</taxon>
        <taxon>Bacillati</taxon>
        <taxon>Bacillota</taxon>
        <taxon>Clostridia</taxon>
        <taxon>Lachnospirales</taxon>
        <taxon>Lachnospiraceae</taxon>
        <taxon>Faecalicatena</taxon>
    </lineage>
</organism>